<dbReference type="EMBL" id="JASPKZ010009829">
    <property type="protein sequence ID" value="KAJ9575572.1"/>
    <property type="molecule type" value="Genomic_DNA"/>
</dbReference>
<comment type="caution">
    <text evidence="1">The sequence shown here is derived from an EMBL/GenBank/DDBJ whole genome shotgun (WGS) entry which is preliminary data.</text>
</comment>
<reference evidence="1" key="1">
    <citation type="journal article" date="2023" name="IScience">
        <title>Live-bearing cockroach genome reveals convergent evolutionary mechanisms linked to viviparity in insects and beyond.</title>
        <authorList>
            <person name="Fouks B."/>
            <person name="Harrison M.C."/>
            <person name="Mikhailova A.A."/>
            <person name="Marchal E."/>
            <person name="English S."/>
            <person name="Carruthers M."/>
            <person name="Jennings E.C."/>
            <person name="Chiamaka E.L."/>
            <person name="Frigard R.A."/>
            <person name="Pippel M."/>
            <person name="Attardo G.M."/>
            <person name="Benoit J.B."/>
            <person name="Bornberg-Bauer E."/>
            <person name="Tobe S.S."/>
        </authorList>
    </citation>
    <scope>NUCLEOTIDE SEQUENCE</scope>
    <source>
        <strain evidence="1">Stay&amp;Tobe</strain>
    </source>
</reference>
<accession>A0AAD7Z8C0</accession>
<proteinExistence type="predicted"/>
<dbReference type="Proteomes" id="UP001233999">
    <property type="component" value="Unassembled WGS sequence"/>
</dbReference>
<feature type="non-terminal residue" evidence="1">
    <location>
        <position position="93"/>
    </location>
</feature>
<evidence type="ECO:0000313" key="1">
    <source>
        <dbReference type="EMBL" id="KAJ9575572.1"/>
    </source>
</evidence>
<sequence length="93" mass="11237">TRKENRRGVFRTNFVNEKRFLSRNSFQRNDDIRMLQMTFTTYTEEREWIVNENSELIDACCDGNHGIYTFFTSKTSHCDFDQYAYKENTYFGS</sequence>
<feature type="non-terminal residue" evidence="1">
    <location>
        <position position="1"/>
    </location>
</feature>
<name>A0AAD7Z8C0_DIPPU</name>
<keyword evidence="2" id="KW-1185">Reference proteome</keyword>
<organism evidence="1 2">
    <name type="scientific">Diploptera punctata</name>
    <name type="common">Pacific beetle cockroach</name>
    <dbReference type="NCBI Taxonomy" id="6984"/>
    <lineage>
        <taxon>Eukaryota</taxon>
        <taxon>Metazoa</taxon>
        <taxon>Ecdysozoa</taxon>
        <taxon>Arthropoda</taxon>
        <taxon>Hexapoda</taxon>
        <taxon>Insecta</taxon>
        <taxon>Pterygota</taxon>
        <taxon>Neoptera</taxon>
        <taxon>Polyneoptera</taxon>
        <taxon>Dictyoptera</taxon>
        <taxon>Blattodea</taxon>
        <taxon>Blaberoidea</taxon>
        <taxon>Blaberidae</taxon>
        <taxon>Diplopterinae</taxon>
        <taxon>Diploptera</taxon>
    </lineage>
</organism>
<protein>
    <submittedName>
        <fullName evidence="1">Uncharacterized protein</fullName>
    </submittedName>
</protein>
<evidence type="ECO:0000313" key="2">
    <source>
        <dbReference type="Proteomes" id="UP001233999"/>
    </source>
</evidence>
<gene>
    <name evidence="1" type="ORF">L9F63_007580</name>
</gene>
<dbReference type="AlphaFoldDB" id="A0AAD7Z8C0"/>
<reference evidence="1" key="2">
    <citation type="submission" date="2023-05" db="EMBL/GenBank/DDBJ databases">
        <authorList>
            <person name="Fouks B."/>
        </authorList>
    </citation>
    <scope>NUCLEOTIDE SEQUENCE</scope>
    <source>
        <strain evidence="1">Stay&amp;Tobe</strain>
        <tissue evidence="1">Testes</tissue>
    </source>
</reference>